<dbReference type="InterPro" id="IPR041921">
    <property type="entry name" value="NuoE_N"/>
</dbReference>
<evidence type="ECO:0000313" key="9">
    <source>
        <dbReference type="Proteomes" id="UP000249239"/>
    </source>
</evidence>
<dbReference type="GO" id="GO:0051537">
    <property type="term" value="F:2 iron, 2 sulfur cluster binding"/>
    <property type="evidence" value="ECO:0007669"/>
    <property type="project" value="UniProtKB-KW"/>
</dbReference>
<keyword evidence="9" id="KW-1185">Reference proteome</keyword>
<evidence type="ECO:0000256" key="1">
    <source>
        <dbReference type="ARBA" id="ARBA00010643"/>
    </source>
</evidence>
<evidence type="ECO:0000256" key="7">
    <source>
        <dbReference type="PIRSR" id="PIRSR000216-1"/>
    </source>
</evidence>
<evidence type="ECO:0000256" key="6">
    <source>
        <dbReference type="ARBA" id="ARBA00034078"/>
    </source>
</evidence>
<dbReference type="SUPFAM" id="SSF52833">
    <property type="entry name" value="Thioredoxin-like"/>
    <property type="match status" value="1"/>
</dbReference>
<sequence>MNGLRELVSALAQKHGTRRESLLPILQGIQAHEHYLSDDAMVEVARALDLSTAQVYGTATFYSFLVTRPQGRHVIRLCRTITCVMHGKNQLLKELETLLKVRVGETTADGLFTLLETNCLGQCHQGPAILIDDEPYTRLTPERIRVIVAEYQQKAALESENSGLINS</sequence>
<evidence type="ECO:0000256" key="3">
    <source>
        <dbReference type="ARBA" id="ARBA00022723"/>
    </source>
</evidence>
<reference evidence="8 9" key="1">
    <citation type="submission" date="2018-06" db="EMBL/GenBank/DDBJ databases">
        <title>Genomic Encyclopedia of Archaeal and Bacterial Type Strains, Phase II (KMG-II): from individual species to whole genera.</title>
        <authorList>
            <person name="Goeker M."/>
        </authorList>
    </citation>
    <scope>NUCLEOTIDE SEQUENCE [LARGE SCALE GENOMIC DNA]</scope>
    <source>
        <strain evidence="8 9">DSM 6779</strain>
    </source>
</reference>
<dbReference type="InterPro" id="IPR036249">
    <property type="entry name" value="Thioredoxin-like_sf"/>
</dbReference>
<evidence type="ECO:0000313" key="8">
    <source>
        <dbReference type="EMBL" id="PZX10147.1"/>
    </source>
</evidence>
<accession>A0A2W7MVJ8</accession>
<keyword evidence="4 7" id="KW-0408">Iron</keyword>
<evidence type="ECO:0000256" key="5">
    <source>
        <dbReference type="ARBA" id="ARBA00023014"/>
    </source>
</evidence>
<feature type="binding site" evidence="7">
    <location>
        <position position="119"/>
    </location>
    <ligand>
        <name>[2Fe-2S] cluster</name>
        <dbReference type="ChEBI" id="CHEBI:190135"/>
    </ligand>
</feature>
<comment type="similarity">
    <text evidence="1">Belongs to the complex I 24 kDa subunit family.</text>
</comment>
<dbReference type="PROSITE" id="PS01099">
    <property type="entry name" value="COMPLEX1_24K"/>
    <property type="match status" value="1"/>
</dbReference>
<dbReference type="NCBIfam" id="NF005722">
    <property type="entry name" value="PRK07539.1-2"/>
    <property type="match status" value="1"/>
</dbReference>
<dbReference type="Gene3D" id="1.10.10.1590">
    <property type="entry name" value="NADH-quinone oxidoreductase subunit E"/>
    <property type="match status" value="1"/>
</dbReference>
<keyword evidence="3 7" id="KW-0479">Metal-binding</keyword>
<proteinExistence type="inferred from homology"/>
<protein>
    <submittedName>
        <fullName evidence="8">[NiFe] hydrogenase diaphorase moiety large subunit</fullName>
    </submittedName>
</protein>
<keyword evidence="2 7" id="KW-0001">2Fe-2S</keyword>
<feature type="binding site" evidence="7">
    <location>
        <position position="83"/>
    </location>
    <ligand>
        <name>[2Fe-2S] cluster</name>
        <dbReference type="ChEBI" id="CHEBI:190135"/>
    </ligand>
</feature>
<dbReference type="Pfam" id="PF01257">
    <property type="entry name" value="2Fe-2S_thioredx"/>
    <property type="match status" value="1"/>
</dbReference>
<keyword evidence="5 7" id="KW-0411">Iron-sulfur</keyword>
<dbReference type="AlphaFoldDB" id="A0A2W7MVJ8"/>
<comment type="cofactor">
    <cofactor evidence="6">
        <name>[2Fe-2S] cluster</name>
        <dbReference type="ChEBI" id="CHEBI:190135"/>
    </cofactor>
</comment>
<gene>
    <name evidence="8" type="ORF">LX69_03441</name>
</gene>
<dbReference type="GO" id="GO:0016491">
    <property type="term" value="F:oxidoreductase activity"/>
    <property type="evidence" value="ECO:0007669"/>
    <property type="project" value="InterPro"/>
</dbReference>
<dbReference type="Gene3D" id="3.40.30.10">
    <property type="entry name" value="Glutaredoxin"/>
    <property type="match status" value="1"/>
</dbReference>
<dbReference type="PIRSF" id="PIRSF000216">
    <property type="entry name" value="NADH_DH_24kDa"/>
    <property type="match status" value="1"/>
</dbReference>
<dbReference type="InterPro" id="IPR028431">
    <property type="entry name" value="NADP_DH_HndA-like"/>
</dbReference>
<dbReference type="InterPro" id="IPR042128">
    <property type="entry name" value="NuoE_dom"/>
</dbReference>
<dbReference type="OrthoDB" id="9807941at2"/>
<dbReference type="Proteomes" id="UP000249239">
    <property type="component" value="Unassembled WGS sequence"/>
</dbReference>
<dbReference type="PANTHER" id="PTHR43342:SF1">
    <property type="entry name" value="BIFURCATING [FEFE] HYDROGENASE GAMMA SUBUNIT"/>
    <property type="match status" value="1"/>
</dbReference>
<feature type="binding site" evidence="7">
    <location>
        <position position="78"/>
    </location>
    <ligand>
        <name>[2Fe-2S] cluster</name>
        <dbReference type="ChEBI" id="CHEBI:190135"/>
    </ligand>
</feature>
<dbReference type="GO" id="GO:0046872">
    <property type="term" value="F:metal ion binding"/>
    <property type="evidence" value="ECO:0007669"/>
    <property type="project" value="UniProtKB-KW"/>
</dbReference>
<comment type="caution">
    <text evidence="8">The sequence shown here is derived from an EMBL/GenBank/DDBJ whole genome shotgun (WGS) entry which is preliminary data.</text>
</comment>
<comment type="cofactor">
    <cofactor evidence="7">
        <name>[2Fe-2S] cluster</name>
        <dbReference type="ChEBI" id="CHEBI:190135"/>
    </cofactor>
    <text evidence="7">Binds 1 [2Fe-2S] cluster.</text>
</comment>
<evidence type="ECO:0000256" key="4">
    <source>
        <dbReference type="ARBA" id="ARBA00023004"/>
    </source>
</evidence>
<dbReference type="CDD" id="cd03064">
    <property type="entry name" value="TRX_Fd_NuoE"/>
    <property type="match status" value="1"/>
</dbReference>
<dbReference type="EMBL" id="QKZK01000059">
    <property type="protein sequence ID" value="PZX10147.1"/>
    <property type="molecule type" value="Genomic_DNA"/>
</dbReference>
<evidence type="ECO:0000256" key="2">
    <source>
        <dbReference type="ARBA" id="ARBA00022714"/>
    </source>
</evidence>
<feature type="binding site" evidence="7">
    <location>
        <position position="123"/>
    </location>
    <ligand>
        <name>[2Fe-2S] cluster</name>
        <dbReference type="ChEBI" id="CHEBI:190135"/>
    </ligand>
</feature>
<organism evidence="8 9">
    <name type="scientific">Breznakibacter xylanolyticus</name>
    <dbReference type="NCBI Taxonomy" id="990"/>
    <lineage>
        <taxon>Bacteria</taxon>
        <taxon>Pseudomonadati</taxon>
        <taxon>Bacteroidota</taxon>
        <taxon>Bacteroidia</taxon>
        <taxon>Marinilabiliales</taxon>
        <taxon>Marinilabiliaceae</taxon>
        <taxon>Breznakibacter</taxon>
    </lineage>
</organism>
<dbReference type="PANTHER" id="PTHR43342">
    <property type="entry name" value="NADH-QUINONE OXIDOREDUCTASE, E SUBUNIT"/>
    <property type="match status" value="1"/>
</dbReference>
<name>A0A2W7MVJ8_9BACT</name>
<dbReference type="InterPro" id="IPR002023">
    <property type="entry name" value="NuoE-like"/>
</dbReference>
<dbReference type="RefSeq" id="WP_111447209.1">
    <property type="nucleotide sequence ID" value="NZ_QKZK01000059.1"/>
</dbReference>